<reference evidence="2" key="1">
    <citation type="submission" date="2021-01" db="UniProtKB">
        <authorList>
            <consortium name="EnsemblMetazoa"/>
        </authorList>
    </citation>
    <scope>IDENTIFICATION</scope>
</reference>
<evidence type="ECO:0000313" key="2">
    <source>
        <dbReference type="EnsemblMetazoa" id="CLYHEMP000006.1"/>
    </source>
</evidence>
<feature type="domain" description="Dual OB-containing" evidence="1">
    <location>
        <begin position="136"/>
        <end position="340"/>
    </location>
</feature>
<evidence type="ECO:0000259" key="1">
    <source>
        <dbReference type="Pfam" id="PF22557"/>
    </source>
</evidence>
<dbReference type="InterPro" id="IPR054335">
    <property type="entry name" value="DuOB_dom"/>
</dbReference>
<accession>A0A7M5UXT8</accession>
<evidence type="ECO:0000313" key="3">
    <source>
        <dbReference type="Proteomes" id="UP000594262"/>
    </source>
</evidence>
<proteinExistence type="predicted"/>
<dbReference type="OrthoDB" id="6080336at2759"/>
<organism evidence="2 3">
    <name type="scientific">Clytia hemisphaerica</name>
    <dbReference type="NCBI Taxonomy" id="252671"/>
    <lineage>
        <taxon>Eukaryota</taxon>
        <taxon>Metazoa</taxon>
        <taxon>Cnidaria</taxon>
        <taxon>Hydrozoa</taxon>
        <taxon>Hydroidolina</taxon>
        <taxon>Leptothecata</taxon>
        <taxon>Obeliida</taxon>
        <taxon>Clytiidae</taxon>
        <taxon>Clytia</taxon>
    </lineage>
</organism>
<keyword evidence="3" id="KW-1185">Reference proteome</keyword>
<dbReference type="EnsemblMetazoa" id="CLYHEMT000006.1">
    <property type="protein sequence ID" value="CLYHEMP000006.1"/>
    <property type="gene ID" value="CLYHEMG000006"/>
</dbReference>
<dbReference type="Proteomes" id="UP000594262">
    <property type="component" value="Unplaced"/>
</dbReference>
<name>A0A7M5UXT8_9CNID</name>
<protein>
    <recommendedName>
        <fullName evidence="1">Dual OB-containing domain-containing protein</fullName>
    </recommendedName>
</protein>
<sequence length="347" mass="40241">RFYKSNMALIKCTNCDSTSFLSLSDLQNHLDEGDDTNSIMLEQLNTNIKGFYWEGVHSLTDEDYPGSCENCDEEMLQLHFQVEGTGVDDWIRPVNLCSLDEENHSQSKRFDGFSDFKIITSKGISQERNSNDDNINLLIIAKTRMNKGFCYIGLDNENGEFFRPIYRQSPKKCCWEDEFVIGQYYDFTLNVDVERITKFPHQNEDLTVKNSPEEDYSRANINLFGTLEPYSKNDLQLLFGGLAEVTQSTRKVWVEEGTVCPSFEVFKCYGRDLQFISSDTKLRIQTDVQDFILSWTSSDYIEDEVLTRNHEIEVLVLIGLGRGFRKGRENWPRKRCYALALGLYFRT</sequence>
<dbReference type="AlphaFoldDB" id="A0A7M5UXT8"/>
<dbReference type="Pfam" id="PF22557">
    <property type="entry name" value="DuOB"/>
    <property type="match status" value="1"/>
</dbReference>